<dbReference type="InterPro" id="IPR036390">
    <property type="entry name" value="WH_DNA-bd_sf"/>
</dbReference>
<evidence type="ECO:0000256" key="2">
    <source>
        <dbReference type="ARBA" id="ARBA00023125"/>
    </source>
</evidence>
<dbReference type="Proteomes" id="UP001592582">
    <property type="component" value="Unassembled WGS sequence"/>
</dbReference>
<dbReference type="PROSITE" id="PS01117">
    <property type="entry name" value="HTH_MARR_1"/>
    <property type="match status" value="1"/>
</dbReference>
<evidence type="ECO:0000256" key="3">
    <source>
        <dbReference type="ARBA" id="ARBA00023163"/>
    </source>
</evidence>
<dbReference type="SUPFAM" id="SSF46785">
    <property type="entry name" value="Winged helix' DNA-binding domain"/>
    <property type="match status" value="1"/>
</dbReference>
<dbReference type="SMART" id="SM00347">
    <property type="entry name" value="HTH_MARR"/>
    <property type="match status" value="1"/>
</dbReference>
<sequence length="134" mass="14545">MTDPAEPAAEPELVDAWRTLLARQAATACALDRELSEHHGLGMSEFEVLERLVEATAGDCAASLRIQELATSVHLSQSALSRLIARLEKAGLVQRSMCAEDRRGVSVCLTPDGRDRHTEARPTHRSVLASMLVS</sequence>
<dbReference type="InterPro" id="IPR023187">
    <property type="entry name" value="Tscrpt_reg_MarR-type_CS"/>
</dbReference>
<evidence type="ECO:0000313" key="5">
    <source>
        <dbReference type="EMBL" id="MFC1414404.1"/>
    </source>
</evidence>
<accession>A0ABV6VKY4</accession>
<dbReference type="PANTHER" id="PTHR33164">
    <property type="entry name" value="TRANSCRIPTIONAL REGULATOR, MARR FAMILY"/>
    <property type="match status" value="1"/>
</dbReference>
<dbReference type="EMBL" id="JBHEZY010000018">
    <property type="protein sequence ID" value="MFC1435390.1"/>
    <property type="molecule type" value="Genomic_DNA"/>
</dbReference>
<keyword evidence="1" id="KW-0805">Transcription regulation</keyword>
<keyword evidence="3" id="KW-0804">Transcription</keyword>
<dbReference type="Proteomes" id="UP001592530">
    <property type="component" value="Unassembled WGS sequence"/>
</dbReference>
<gene>
    <name evidence="6" type="ORF">ACEZDB_32595</name>
    <name evidence="5" type="ORF">ACEZDG_34595</name>
</gene>
<evidence type="ECO:0000313" key="8">
    <source>
        <dbReference type="Proteomes" id="UP001592582"/>
    </source>
</evidence>
<name>A0ABV6VKY4_9ACTN</name>
<evidence type="ECO:0000259" key="4">
    <source>
        <dbReference type="PROSITE" id="PS50995"/>
    </source>
</evidence>
<keyword evidence="2" id="KW-0238">DNA-binding</keyword>
<dbReference type="PANTHER" id="PTHR33164:SF99">
    <property type="entry name" value="MARR FAMILY REGULATORY PROTEIN"/>
    <property type="match status" value="1"/>
</dbReference>
<evidence type="ECO:0000313" key="7">
    <source>
        <dbReference type="Proteomes" id="UP001592530"/>
    </source>
</evidence>
<evidence type="ECO:0000256" key="1">
    <source>
        <dbReference type="ARBA" id="ARBA00023015"/>
    </source>
</evidence>
<dbReference type="RefSeq" id="WP_380517933.1">
    <property type="nucleotide sequence ID" value="NZ_JBHEZX010000024.1"/>
</dbReference>
<comment type="caution">
    <text evidence="5">The sequence shown here is derived from an EMBL/GenBank/DDBJ whole genome shotgun (WGS) entry which is preliminary data.</text>
</comment>
<feature type="domain" description="HTH marR-type" evidence="4">
    <location>
        <begin position="18"/>
        <end position="134"/>
    </location>
</feature>
<evidence type="ECO:0000313" key="6">
    <source>
        <dbReference type="EMBL" id="MFC1435390.1"/>
    </source>
</evidence>
<organism evidence="5 8">
    <name type="scientific">Streptacidiphilus alkalitolerans</name>
    <dbReference type="NCBI Taxonomy" id="3342712"/>
    <lineage>
        <taxon>Bacteria</taxon>
        <taxon>Bacillati</taxon>
        <taxon>Actinomycetota</taxon>
        <taxon>Actinomycetes</taxon>
        <taxon>Kitasatosporales</taxon>
        <taxon>Streptomycetaceae</taxon>
        <taxon>Streptacidiphilus</taxon>
    </lineage>
</organism>
<dbReference type="Gene3D" id="1.10.10.10">
    <property type="entry name" value="Winged helix-like DNA-binding domain superfamily/Winged helix DNA-binding domain"/>
    <property type="match status" value="1"/>
</dbReference>
<proteinExistence type="predicted"/>
<dbReference type="InterPro" id="IPR036388">
    <property type="entry name" value="WH-like_DNA-bd_sf"/>
</dbReference>
<dbReference type="PRINTS" id="PR00598">
    <property type="entry name" value="HTHMARR"/>
</dbReference>
<reference evidence="7 8" key="1">
    <citation type="submission" date="2024-09" db="EMBL/GenBank/DDBJ databases">
        <authorList>
            <person name="Lee S.D."/>
        </authorList>
    </citation>
    <scope>NUCLEOTIDE SEQUENCE [LARGE SCALE GENOMIC DNA]</scope>
    <source>
        <strain evidence="5 8">N1-1</strain>
        <strain evidence="6 7">N1-3</strain>
    </source>
</reference>
<dbReference type="Pfam" id="PF01047">
    <property type="entry name" value="MarR"/>
    <property type="match status" value="1"/>
</dbReference>
<keyword evidence="8" id="KW-1185">Reference proteome</keyword>
<dbReference type="InterPro" id="IPR039422">
    <property type="entry name" value="MarR/SlyA-like"/>
</dbReference>
<dbReference type="PROSITE" id="PS50995">
    <property type="entry name" value="HTH_MARR_2"/>
    <property type="match status" value="1"/>
</dbReference>
<dbReference type="EMBL" id="JBHEZX010000024">
    <property type="protein sequence ID" value="MFC1414404.1"/>
    <property type="molecule type" value="Genomic_DNA"/>
</dbReference>
<protein>
    <submittedName>
        <fullName evidence="5">MarR family winged helix-turn-helix transcriptional regulator</fullName>
    </submittedName>
</protein>
<dbReference type="InterPro" id="IPR000835">
    <property type="entry name" value="HTH_MarR-typ"/>
</dbReference>